<keyword evidence="2" id="KW-1185">Reference proteome</keyword>
<reference evidence="1" key="1">
    <citation type="submission" date="2021-04" db="EMBL/GenBank/DDBJ databases">
        <title>Proteiniclasticum sedimins sp. nov., an obligate anaerobic bacterium isolated from anaerobic sludge.</title>
        <authorList>
            <person name="Liu J."/>
        </authorList>
    </citation>
    <scope>NUCLEOTIDE SEQUENCE</scope>
    <source>
        <strain evidence="1">BAD-10</strain>
    </source>
</reference>
<evidence type="ECO:0000313" key="1">
    <source>
        <dbReference type="EMBL" id="MBR0576954.1"/>
    </source>
</evidence>
<dbReference type="AlphaFoldDB" id="A0A941CRU2"/>
<sequence>MDELISKKDLLVEANISYGQLYRWKRKKLIPEDWFMKKSTFTGHETFFPKEKIKERIQQILEMKDDVSLDDLADKFSSDIPEKMAFSRENLLKLQVLSKEIVLLYEEIFRDKTEYSFEDILYMYISEDLLAKGNLSIEDLSRILRMLSENYDRIKDKDPSLSVYRKLGVSIAILHRDGEIFQSDQPPLVKNYSIRNAVESLKLKLT</sequence>
<organism evidence="1 2">
    <name type="scientific">Proteiniclasticum sediminis</name>
    <dbReference type="NCBI Taxonomy" id="2804028"/>
    <lineage>
        <taxon>Bacteria</taxon>
        <taxon>Bacillati</taxon>
        <taxon>Bacillota</taxon>
        <taxon>Clostridia</taxon>
        <taxon>Eubacteriales</taxon>
        <taxon>Clostridiaceae</taxon>
        <taxon>Proteiniclasticum</taxon>
    </lineage>
</organism>
<comment type="caution">
    <text evidence="1">The sequence shown here is derived from an EMBL/GenBank/DDBJ whole genome shotgun (WGS) entry which is preliminary data.</text>
</comment>
<proteinExistence type="predicted"/>
<dbReference type="Proteomes" id="UP000675379">
    <property type="component" value="Unassembled WGS sequence"/>
</dbReference>
<dbReference type="EMBL" id="JAGSCS010000017">
    <property type="protein sequence ID" value="MBR0576954.1"/>
    <property type="molecule type" value="Genomic_DNA"/>
</dbReference>
<dbReference type="Pfam" id="PF13171">
    <property type="entry name" value="DUF4004"/>
    <property type="match status" value="1"/>
</dbReference>
<gene>
    <name evidence="1" type="ORF">KCG48_11570</name>
</gene>
<dbReference type="InterPro" id="IPR025063">
    <property type="entry name" value="DUF4004"/>
</dbReference>
<evidence type="ECO:0000313" key="2">
    <source>
        <dbReference type="Proteomes" id="UP000675379"/>
    </source>
</evidence>
<protein>
    <submittedName>
        <fullName evidence="1">DUF4004 family protein</fullName>
    </submittedName>
</protein>
<accession>A0A941CRU2</accession>
<dbReference type="RefSeq" id="WP_211802372.1">
    <property type="nucleotide sequence ID" value="NZ_JAGSCS010000017.1"/>
</dbReference>
<name>A0A941CRU2_9CLOT</name>